<dbReference type="InterPro" id="IPR057321">
    <property type="entry name" value="RFX1-4/6/8-like_BCD"/>
</dbReference>
<sequence length="828" mass="91949">MANDIRRSRSNTSISTKSNRPISRASTASIHSFDQHDHSQRNHPHVHPHAHAHAHARFPQHQHPAHSFPPQYNTTFAPLEPALLQAAQHASQQDLSMDSVQQLMAFSADGSAPPQQPNLAHQAFDPNQAALMMQGSMIQRQPSVVSIGPSLDAEEINGKKKKGSASGSATNDKELREMLSRNDGRALKDVAAEVIATDRTSKAEKSKQLFAMLWLKSVCKTAKTSVPRNRVYSKYAERCGTERVIPLNPASFGKLVRVIFPGIQTRRLGVRGESKYHYVDLALINDSGDAADGLRSVTGQSAPGLLRRQSSSTPKIDFNSMPRLPADTAAFPTQDQAFDSQSSFFSQSTSRGRLFTDIYSEQFRANNSRNTPMWEYDLKFATPEQMAPEDNVSIVLPDITPYLPPKTDSDAAEALVALYRTHCTSLIDSVRYCKEKQFFRLFTSFHGTLTVPVQKLFAQPEIAPWIRECDWMMYQKMIRNVSQLTLQVAPPPVLKFLDNVSKMLYPHLNKIFCNLPNHTLEARLEPATLFSHLLRQMLRVNSTAHAAAVMLMADSNREQMWGDWKAYVNIKRIIENELPSSCGHEDVLNILSTEIRALLLPLPSETWLPTGVLLREPMPDIPDLTNETVIDRIAAFLTRLPSRFPHAPARIILHCVNALGSAALREITVENGQSFQGWWLTKVFIDEMGQWLASLGGFLDHAPPNHNAMAYSPGLMGDSMTTDIANGGTGSNAESRYSSIDADFGPNQSFMSTNTVSMPVGGSMNSEINTRRYPERYDQVSFNLDLDLATSQQEPNHDDSGIHLDDGIDAKFASAMRSHLSQLPAGAS</sequence>
<feature type="domain" description="RFX-type winged-helix" evidence="3">
    <location>
        <begin position="211"/>
        <end position="298"/>
    </location>
</feature>
<protein>
    <recommendedName>
        <fullName evidence="3">RFX-type winged-helix domain-containing protein</fullName>
    </recommendedName>
</protein>
<accession>A0A6A5XIR2</accession>
<dbReference type="PANTHER" id="PTHR12619">
    <property type="entry name" value="RFX TRANSCRIPTION FACTOR FAMILY"/>
    <property type="match status" value="1"/>
</dbReference>
<dbReference type="InterPro" id="IPR036388">
    <property type="entry name" value="WH-like_DNA-bd_sf"/>
</dbReference>
<dbReference type="PANTHER" id="PTHR12619:SF5">
    <property type="entry name" value="TRANSCRIPTION FACTOR RFX4"/>
    <property type="match status" value="1"/>
</dbReference>
<feature type="compositionally biased region" description="Basic residues" evidence="2">
    <location>
        <begin position="41"/>
        <end position="64"/>
    </location>
</feature>
<dbReference type="SUPFAM" id="SSF46785">
    <property type="entry name" value="Winged helix' DNA-binding domain"/>
    <property type="match status" value="1"/>
</dbReference>
<dbReference type="GO" id="GO:0000978">
    <property type="term" value="F:RNA polymerase II cis-regulatory region sequence-specific DNA binding"/>
    <property type="evidence" value="ECO:0007669"/>
    <property type="project" value="TreeGrafter"/>
</dbReference>
<feature type="compositionally biased region" description="Low complexity" evidence="2">
    <location>
        <begin position="10"/>
        <end position="20"/>
    </location>
</feature>
<proteinExistence type="predicted"/>
<dbReference type="FunFam" id="1.10.10.10:FF:000119">
    <property type="entry name" value="DNA damage and replication checkpoint protein"/>
    <property type="match status" value="1"/>
</dbReference>
<dbReference type="GO" id="GO:0000981">
    <property type="term" value="F:DNA-binding transcription factor activity, RNA polymerase II-specific"/>
    <property type="evidence" value="ECO:0007669"/>
    <property type="project" value="TreeGrafter"/>
</dbReference>
<evidence type="ECO:0000256" key="2">
    <source>
        <dbReference type="SAM" id="MobiDB-lite"/>
    </source>
</evidence>
<dbReference type="Pfam" id="PF02257">
    <property type="entry name" value="RFX_DNA_binding"/>
    <property type="match status" value="1"/>
</dbReference>
<gene>
    <name evidence="4" type="ORF">BU24DRAFT_257838</name>
</gene>
<dbReference type="InterPro" id="IPR039779">
    <property type="entry name" value="RFX-like"/>
</dbReference>
<dbReference type="Pfam" id="PF25340">
    <property type="entry name" value="BCD_RFX"/>
    <property type="match status" value="1"/>
</dbReference>
<organism evidence="4 5">
    <name type="scientific">Aaosphaeria arxii CBS 175.79</name>
    <dbReference type="NCBI Taxonomy" id="1450172"/>
    <lineage>
        <taxon>Eukaryota</taxon>
        <taxon>Fungi</taxon>
        <taxon>Dikarya</taxon>
        <taxon>Ascomycota</taxon>
        <taxon>Pezizomycotina</taxon>
        <taxon>Dothideomycetes</taxon>
        <taxon>Pleosporomycetidae</taxon>
        <taxon>Pleosporales</taxon>
        <taxon>Pleosporales incertae sedis</taxon>
        <taxon>Aaosphaeria</taxon>
    </lineage>
</organism>
<dbReference type="InterPro" id="IPR003150">
    <property type="entry name" value="DNA-bd_RFX"/>
</dbReference>
<evidence type="ECO:0000256" key="1">
    <source>
        <dbReference type="ARBA" id="ARBA00023125"/>
    </source>
</evidence>
<keyword evidence="1" id="KW-0238">DNA-binding</keyword>
<dbReference type="AlphaFoldDB" id="A0A6A5XIR2"/>
<dbReference type="Proteomes" id="UP000799778">
    <property type="component" value="Unassembled WGS sequence"/>
</dbReference>
<feature type="region of interest" description="Disordered" evidence="2">
    <location>
        <begin position="1"/>
        <end position="74"/>
    </location>
</feature>
<evidence type="ECO:0000313" key="4">
    <source>
        <dbReference type="EMBL" id="KAF2012717.1"/>
    </source>
</evidence>
<dbReference type="GeneID" id="54279858"/>
<keyword evidence="5" id="KW-1185">Reference proteome</keyword>
<dbReference type="PROSITE" id="PS51526">
    <property type="entry name" value="RFX_DBD"/>
    <property type="match status" value="1"/>
</dbReference>
<dbReference type="InterPro" id="IPR036390">
    <property type="entry name" value="WH_DNA-bd_sf"/>
</dbReference>
<reference evidence="4" key="1">
    <citation type="journal article" date="2020" name="Stud. Mycol.">
        <title>101 Dothideomycetes genomes: a test case for predicting lifestyles and emergence of pathogens.</title>
        <authorList>
            <person name="Haridas S."/>
            <person name="Albert R."/>
            <person name="Binder M."/>
            <person name="Bloem J."/>
            <person name="Labutti K."/>
            <person name="Salamov A."/>
            <person name="Andreopoulos B."/>
            <person name="Baker S."/>
            <person name="Barry K."/>
            <person name="Bills G."/>
            <person name="Bluhm B."/>
            <person name="Cannon C."/>
            <person name="Castanera R."/>
            <person name="Culley D."/>
            <person name="Daum C."/>
            <person name="Ezra D."/>
            <person name="Gonzalez J."/>
            <person name="Henrissat B."/>
            <person name="Kuo A."/>
            <person name="Liang C."/>
            <person name="Lipzen A."/>
            <person name="Lutzoni F."/>
            <person name="Magnuson J."/>
            <person name="Mondo S."/>
            <person name="Nolan M."/>
            <person name="Ohm R."/>
            <person name="Pangilinan J."/>
            <person name="Park H.-J."/>
            <person name="Ramirez L."/>
            <person name="Alfaro M."/>
            <person name="Sun H."/>
            <person name="Tritt A."/>
            <person name="Yoshinaga Y."/>
            <person name="Zwiers L.-H."/>
            <person name="Turgeon B."/>
            <person name="Goodwin S."/>
            <person name="Spatafora J."/>
            <person name="Crous P."/>
            <person name="Grigoriev I."/>
        </authorList>
    </citation>
    <scope>NUCLEOTIDE SEQUENCE</scope>
    <source>
        <strain evidence="4">CBS 175.79</strain>
    </source>
</reference>
<dbReference type="RefSeq" id="XP_033381056.1">
    <property type="nucleotide sequence ID" value="XM_033522461.1"/>
</dbReference>
<dbReference type="OrthoDB" id="10056949at2759"/>
<name>A0A6A5XIR2_9PLEO</name>
<dbReference type="Gene3D" id="1.10.10.10">
    <property type="entry name" value="Winged helix-like DNA-binding domain superfamily/Winged helix DNA-binding domain"/>
    <property type="match status" value="1"/>
</dbReference>
<dbReference type="EMBL" id="ML978072">
    <property type="protein sequence ID" value="KAF2012717.1"/>
    <property type="molecule type" value="Genomic_DNA"/>
</dbReference>
<evidence type="ECO:0000259" key="3">
    <source>
        <dbReference type="PROSITE" id="PS51526"/>
    </source>
</evidence>
<evidence type="ECO:0000313" key="5">
    <source>
        <dbReference type="Proteomes" id="UP000799778"/>
    </source>
</evidence>